<protein>
    <recommendedName>
        <fullName evidence="6">18S rRNA aminocarboxypropyltransferase</fullName>
        <ecNumber evidence="6">2.5.1.157</ecNumber>
    </recommendedName>
</protein>
<organism evidence="10 11">
    <name type="scientific">Galdieria partita</name>
    <dbReference type="NCBI Taxonomy" id="83374"/>
    <lineage>
        <taxon>Eukaryota</taxon>
        <taxon>Rhodophyta</taxon>
        <taxon>Bangiophyceae</taxon>
        <taxon>Galdieriales</taxon>
        <taxon>Galdieriaceae</taxon>
        <taxon>Galdieria</taxon>
    </lineage>
</organism>
<dbReference type="PANTHER" id="PTHR20426">
    <property type="entry name" value="RIBOSOME BIOGENESIS PROTEIN TSR3 HOMOLOG"/>
    <property type="match status" value="1"/>
</dbReference>
<dbReference type="EC" id="2.5.1.157" evidence="6"/>
<evidence type="ECO:0000256" key="2">
    <source>
        <dbReference type="ARBA" id="ARBA00022517"/>
    </source>
</evidence>
<dbReference type="PROSITE" id="PS50096">
    <property type="entry name" value="IQ"/>
    <property type="match status" value="1"/>
</dbReference>
<evidence type="ECO:0000256" key="7">
    <source>
        <dbReference type="SAM" id="MobiDB-lite"/>
    </source>
</evidence>
<evidence type="ECO:0000313" key="10">
    <source>
        <dbReference type="EMBL" id="GJQ13670.1"/>
    </source>
</evidence>
<comment type="catalytic activity">
    <reaction evidence="6">
        <text>an N(1)-methylpseudouridine in rRNA + S-adenosyl-L-methionine = N(1)-methyl-N(3)-[(3S)-3-amino-3-carboxypropyl]pseudouridine in rRNA + S-methyl-5'-thioadenosine + H(+)</text>
        <dbReference type="Rhea" id="RHEA:63296"/>
        <dbReference type="Rhea" id="RHEA-COMP:11634"/>
        <dbReference type="Rhea" id="RHEA-COMP:16310"/>
        <dbReference type="ChEBI" id="CHEBI:15378"/>
        <dbReference type="ChEBI" id="CHEBI:17509"/>
        <dbReference type="ChEBI" id="CHEBI:59789"/>
        <dbReference type="ChEBI" id="CHEBI:74890"/>
        <dbReference type="ChEBI" id="CHEBI:146234"/>
        <dbReference type="EC" id="2.5.1.157"/>
    </reaction>
</comment>
<keyword evidence="2 6" id="KW-0690">Ribosome biogenesis</keyword>
<dbReference type="Proteomes" id="UP001061958">
    <property type="component" value="Unassembled WGS sequence"/>
</dbReference>
<evidence type="ECO:0000256" key="6">
    <source>
        <dbReference type="HAMAP-Rule" id="MF_03146"/>
    </source>
</evidence>
<comment type="similarity">
    <text evidence="6">Belongs to the TDD superfamily. TSR3 family.</text>
</comment>
<dbReference type="Pfam" id="PF04034">
    <property type="entry name" value="Ribo_biogen_C"/>
    <property type="match status" value="1"/>
</dbReference>
<proteinExistence type="inferred from homology"/>
<dbReference type="Pfam" id="PF04068">
    <property type="entry name" value="Fer4_RLI"/>
    <property type="match status" value="1"/>
</dbReference>
<dbReference type="GO" id="GO:1904047">
    <property type="term" value="F:S-adenosyl-L-methionine binding"/>
    <property type="evidence" value="ECO:0007669"/>
    <property type="project" value="UniProtKB-UniRule"/>
</dbReference>
<feature type="region of interest" description="Disordered" evidence="7">
    <location>
        <begin position="219"/>
        <end position="261"/>
    </location>
</feature>
<evidence type="ECO:0000256" key="3">
    <source>
        <dbReference type="ARBA" id="ARBA00022552"/>
    </source>
</evidence>
<sequence length="261" mass="29844">MSRQRNQRGHSRRSEFKSRLDSNDEIVQTKNLKLFLYDFQQCDAKRCTGRKLLRFGLVSNLDVKRTFRGIILSPEGSTAFSVQDAEIVLKYGLAAIDCSWAKLDEVPFEKLSKAQPRLLPFLIAANPTKYGKPLQLSCVEAFAAALTIMHKRDQAERLLEKFGWGNSFWQVNQSYLSAYEACATSTEVVNMQFKFLKELDKKNKATRAEEFCTVEEEEVDDPFISGNPNHSIQDASARYSEDSEREEFGSRLEKLSIEELS</sequence>
<feature type="domain" description="RNase L inhibitor RLI-like possible metal-binding" evidence="9">
    <location>
        <begin position="33"/>
        <end position="63"/>
    </location>
</feature>
<dbReference type="GO" id="GO:0106388">
    <property type="term" value="F:rRNA small subunit aminocarboxypropyltransferase activity"/>
    <property type="evidence" value="ECO:0007669"/>
    <property type="project" value="UniProtKB-EC"/>
</dbReference>
<dbReference type="HAMAP" id="MF_01116">
    <property type="entry name" value="TSR3"/>
    <property type="match status" value="1"/>
</dbReference>
<evidence type="ECO:0000259" key="8">
    <source>
        <dbReference type="Pfam" id="PF04034"/>
    </source>
</evidence>
<feature type="binding site" evidence="6">
    <location>
        <position position="119"/>
    </location>
    <ligand>
        <name>S-adenosyl-L-methionine</name>
        <dbReference type="ChEBI" id="CHEBI:59789"/>
    </ligand>
</feature>
<dbReference type="EMBL" id="BQMJ01000046">
    <property type="protein sequence ID" value="GJQ13670.1"/>
    <property type="molecule type" value="Genomic_DNA"/>
</dbReference>
<comment type="caution">
    <text evidence="6">Lacks conserved residue(s) required for the propagation of feature annotation.</text>
</comment>
<dbReference type="InterPro" id="IPR022968">
    <property type="entry name" value="Tsr3-like"/>
</dbReference>
<keyword evidence="5 6" id="KW-0949">S-adenosyl-L-methionine</keyword>
<keyword evidence="3 6" id="KW-0698">rRNA processing</keyword>
<feature type="binding site" evidence="6">
    <location>
        <position position="96"/>
    </location>
    <ligand>
        <name>S-adenosyl-L-methionine</name>
        <dbReference type="ChEBI" id="CHEBI:59789"/>
    </ligand>
</feature>
<feature type="compositionally biased region" description="Basic and acidic residues" evidence="7">
    <location>
        <begin position="239"/>
        <end position="261"/>
    </location>
</feature>
<dbReference type="OrthoDB" id="10262062at2759"/>
<dbReference type="PANTHER" id="PTHR20426:SF0">
    <property type="entry name" value="18S RRNA AMINOCARBOXYPROPYLTRANSFERASE"/>
    <property type="match status" value="1"/>
</dbReference>
<feature type="binding site" evidence="6">
    <location>
        <position position="48"/>
    </location>
    <ligand>
        <name>S-adenosyl-L-methionine</name>
        <dbReference type="ChEBI" id="CHEBI:59789"/>
    </ligand>
</feature>
<reference evidence="10" key="1">
    <citation type="journal article" date="2022" name="Proc. Natl. Acad. Sci. U.S.A.">
        <title>Life cycle and functional genomics of the unicellular red alga Galdieria for elucidating algal and plant evolution and industrial use.</title>
        <authorList>
            <person name="Hirooka S."/>
            <person name="Itabashi T."/>
            <person name="Ichinose T.M."/>
            <person name="Onuma R."/>
            <person name="Fujiwara T."/>
            <person name="Yamashita S."/>
            <person name="Jong L.W."/>
            <person name="Tomita R."/>
            <person name="Iwane A.H."/>
            <person name="Miyagishima S.Y."/>
        </authorList>
    </citation>
    <scope>NUCLEOTIDE SEQUENCE</scope>
    <source>
        <strain evidence="10">NBRC 102759</strain>
    </source>
</reference>
<gene>
    <name evidence="10" type="ORF">GpartN1_g5461.t1</name>
</gene>
<evidence type="ECO:0000256" key="4">
    <source>
        <dbReference type="ARBA" id="ARBA00022679"/>
    </source>
</evidence>
<dbReference type="InterPro" id="IPR007177">
    <property type="entry name" value="Tsr3_C"/>
</dbReference>
<name>A0A9C7Q085_9RHOD</name>
<evidence type="ECO:0000313" key="11">
    <source>
        <dbReference type="Proteomes" id="UP001061958"/>
    </source>
</evidence>
<keyword evidence="1" id="KW-0963">Cytoplasm</keyword>
<keyword evidence="4 6" id="KW-0808">Transferase</keyword>
<dbReference type="InterPro" id="IPR007209">
    <property type="entry name" value="RNaseL-inhib-like_metal-bd_dom"/>
</dbReference>
<reference evidence="10" key="2">
    <citation type="submission" date="2022-01" db="EMBL/GenBank/DDBJ databases">
        <authorList>
            <person name="Hirooka S."/>
            <person name="Miyagishima S.Y."/>
        </authorList>
    </citation>
    <scope>NUCLEOTIDE SEQUENCE</scope>
    <source>
        <strain evidence="10">NBRC 102759</strain>
    </source>
</reference>
<feature type="domain" description="16S/18S rRNA aminocarboxypropyltransferase Tsr3 C-terminal" evidence="8">
    <location>
        <begin position="70"/>
        <end position="195"/>
    </location>
</feature>
<dbReference type="AlphaFoldDB" id="A0A9C7Q085"/>
<comment type="caution">
    <text evidence="10">The sequence shown here is derived from an EMBL/GenBank/DDBJ whole genome shotgun (WGS) entry which is preliminary data.</text>
</comment>
<dbReference type="GO" id="GO:0000455">
    <property type="term" value="P:enzyme-directed rRNA pseudouridine synthesis"/>
    <property type="evidence" value="ECO:0007669"/>
    <property type="project" value="UniProtKB-UniRule"/>
</dbReference>
<evidence type="ECO:0000259" key="9">
    <source>
        <dbReference type="Pfam" id="PF04068"/>
    </source>
</evidence>
<accession>A0A9C7Q085</accession>
<dbReference type="NCBIfam" id="NF002621">
    <property type="entry name" value="PRK02287.1"/>
    <property type="match status" value="1"/>
</dbReference>
<keyword evidence="11" id="KW-1185">Reference proteome</keyword>
<comment type="function">
    <text evidence="6">Aminocarboxypropyltransferase that catalyzes the aminocarboxypropyl transfer on pseudouridine in 18S rRNA. It constitutes the last step in biosynthesis of the hypermodified N1-methyl-N3-(3-amino-3-carboxypropyl) pseudouridine (m1acp3-Psi).</text>
</comment>
<evidence type="ECO:0000256" key="5">
    <source>
        <dbReference type="ARBA" id="ARBA00022691"/>
    </source>
</evidence>
<evidence type="ECO:0000256" key="1">
    <source>
        <dbReference type="ARBA" id="ARBA00022490"/>
    </source>
</evidence>